<feature type="transmembrane region" description="Helical" evidence="1">
    <location>
        <begin position="69"/>
        <end position="86"/>
    </location>
</feature>
<accession>A0A397WMM8</accession>
<dbReference type="Pfam" id="PF10131">
    <property type="entry name" value="PTPS_related"/>
    <property type="match status" value="1"/>
</dbReference>
<feature type="transmembrane region" description="Helical" evidence="1">
    <location>
        <begin position="93"/>
        <end position="111"/>
    </location>
</feature>
<dbReference type="EMBL" id="MWMI01000003">
    <property type="protein sequence ID" value="RIB35344.1"/>
    <property type="molecule type" value="Genomic_DNA"/>
</dbReference>
<feature type="domain" description="Membrane protein 6-pyruvoyl-tetrahydropterin synthase-related" evidence="2">
    <location>
        <begin position="71"/>
        <end position="727"/>
    </location>
</feature>
<dbReference type="Proteomes" id="UP000266622">
    <property type="component" value="Unassembled WGS sequence"/>
</dbReference>
<evidence type="ECO:0000259" key="2">
    <source>
        <dbReference type="Pfam" id="PF10131"/>
    </source>
</evidence>
<feature type="transmembrane region" description="Helical" evidence="1">
    <location>
        <begin position="123"/>
        <end position="143"/>
    </location>
</feature>
<feature type="transmembrane region" description="Helical" evidence="1">
    <location>
        <begin position="280"/>
        <end position="298"/>
    </location>
</feature>
<feature type="transmembrane region" description="Helical" evidence="1">
    <location>
        <begin position="823"/>
        <end position="844"/>
    </location>
</feature>
<reference evidence="3 4" key="1">
    <citation type="journal article" date="2018" name="Syst. Appl. Microbiol.">
        <title>A new symbiotic nanoarchaeote (Candidatus Nanoclepta minutus) and its host (Zestosphaera tikiterensis gen. nov., sp. nov.) from a New Zealand hot spring.</title>
        <authorList>
            <person name="St John E."/>
            <person name="Liu Y."/>
            <person name="Podar M."/>
            <person name="Stott M.B."/>
            <person name="Meneghin J."/>
            <person name="Chen Z."/>
            <person name="Lagutin K."/>
            <person name="Mitchell K."/>
            <person name="Reysenbach A.L."/>
        </authorList>
    </citation>
    <scope>NUCLEOTIDE SEQUENCE [LARGE SCALE GENOMIC DNA]</scope>
    <source>
        <strain evidence="3">NZ3</strain>
    </source>
</reference>
<feature type="transmembrane region" description="Helical" evidence="1">
    <location>
        <begin position="181"/>
        <end position="210"/>
    </location>
</feature>
<sequence length="856" mass="100066">MEYKYRKLLFEIAYLLTLLVVYSFILYPVFKSPYLPGRGGDAYGHLFKIWELMNDGYVKWTRYWHGGDPFLTFYSPLSYFVGALIGKIVNSDVLGYKLTILIGMLIGAYSMRFLLRELRFKGISIYLSSLLYPLSIWILYYVVGLCGAITRFFANMLLPLGMLGVIYLVKYKDIKKVLLSSIFLSALFLSHLMIFIIFAFSIVILFPYLYISYIRNLSLKNFAKNILVFSASFISLTAFWTIPFLLQMKYYNTFYFYKEPPTFQFHSVYIENLFDISNKYYVGILFILGLLGYILFLLRKDIKTDLKIFSINSLLIIFFFVFLALGYYNPIRELYYLPIIANIHPERWIDGANFYSLIGFALLISSIEEIKVQKNVKALLIIAILLIILADFSLKYPISVEDEKYFDSMIKEYTNILNCIDNLEGSRLYQPSVELAIGSATAYYPAIIKNIPILRGWYWQGDINLLSRSKLYHIIYRDILSTYPNVSEFHYNLLSNYLLHFSVNYIILDKYNWMLPYSVFSNVIEKIGFRKICESPRFALFYRDNNTFIIIENTSTKILFIGSENAIKDILIRSTFLGENLSNCLETKNCTIINNLDSLTYNEIKNYKIIFLYSYHYTNSSVWKILERFIREGGIVFVDTFLSSDMENSILGVNSTVIKVKGKLDLPSDMYDMEKFSEFEDNGNYWVSTTYSGDLIPLIKYENYTVLGYKEIGNGRIYFIGLSLFYHSIVKNNQYEQSILRNLIAQHLKSNFKYWISQLTNEKITVIISTDSAATISISENDYPYWGAKLNGKEIPIRKNEFAGTIELEISKGTWILELEYRYPWKVLDLFSLFSFLFIITIVLDLRNRIWKYSTC</sequence>
<keyword evidence="1" id="KW-1133">Transmembrane helix</keyword>
<evidence type="ECO:0000256" key="1">
    <source>
        <dbReference type="SAM" id="Phobius"/>
    </source>
</evidence>
<name>A0A397WMM8_9ARCH</name>
<feature type="transmembrane region" description="Helical" evidence="1">
    <location>
        <begin position="12"/>
        <end position="30"/>
    </location>
</feature>
<organism evidence="3 4">
    <name type="scientific">Candidatus Nanoclepta minutus</name>
    <dbReference type="NCBI Taxonomy" id="1940235"/>
    <lineage>
        <taxon>Archaea</taxon>
        <taxon>Nanobdellota</taxon>
        <taxon>Candidatus Nanoclepta</taxon>
    </lineage>
</organism>
<gene>
    <name evidence="3" type="ORF">BXU00_02350</name>
</gene>
<protein>
    <recommendedName>
        <fullName evidence="2">Membrane protein 6-pyruvoyl-tetrahydropterin synthase-related domain-containing protein</fullName>
    </recommendedName>
</protein>
<feature type="transmembrane region" description="Helical" evidence="1">
    <location>
        <begin position="222"/>
        <end position="246"/>
    </location>
</feature>
<feature type="transmembrane region" description="Helical" evidence="1">
    <location>
        <begin position="348"/>
        <end position="367"/>
    </location>
</feature>
<dbReference type="InterPro" id="IPR018776">
    <property type="entry name" value="Membrane_prot_PTPS-rel_domain"/>
</dbReference>
<feature type="transmembrane region" description="Helical" evidence="1">
    <location>
        <begin position="152"/>
        <end position="169"/>
    </location>
</feature>
<feature type="transmembrane region" description="Helical" evidence="1">
    <location>
        <begin position="379"/>
        <end position="398"/>
    </location>
</feature>
<proteinExistence type="predicted"/>
<keyword evidence="1" id="KW-0812">Transmembrane</keyword>
<comment type="caution">
    <text evidence="3">The sequence shown here is derived from an EMBL/GenBank/DDBJ whole genome shotgun (WGS) entry which is preliminary data.</text>
</comment>
<feature type="transmembrane region" description="Helical" evidence="1">
    <location>
        <begin position="310"/>
        <end position="328"/>
    </location>
</feature>
<evidence type="ECO:0000313" key="4">
    <source>
        <dbReference type="Proteomes" id="UP000266622"/>
    </source>
</evidence>
<evidence type="ECO:0000313" key="3">
    <source>
        <dbReference type="EMBL" id="RIB35344.1"/>
    </source>
</evidence>
<dbReference type="AlphaFoldDB" id="A0A397WMM8"/>
<keyword evidence="1" id="KW-0472">Membrane</keyword>